<dbReference type="Proteomes" id="UP000707451">
    <property type="component" value="Unassembled WGS sequence"/>
</dbReference>
<evidence type="ECO:0000313" key="2">
    <source>
        <dbReference type="EMBL" id="KAG9072142.1"/>
    </source>
</evidence>
<sequence>MELIAAAKVTAEILAAAIGDTMGAHWMPYTSHMIQGCINKAWDNTKGFATIAKKCTWISNFFNGNSNARTVIKRHWTTYKNGLLPVGSATLADNARPANGAPFAGNVLPTNGVNLPDDVRPASDVRPVNGPVLSNGTPSADGALPPIGAPPSTGASLPTGASPADGAPPTSGGPSISMP</sequence>
<evidence type="ECO:0000313" key="3">
    <source>
        <dbReference type="Proteomes" id="UP000707451"/>
    </source>
</evidence>
<feature type="region of interest" description="Disordered" evidence="1">
    <location>
        <begin position="120"/>
        <end position="179"/>
    </location>
</feature>
<reference evidence="2" key="1">
    <citation type="submission" date="2021-06" db="EMBL/GenBank/DDBJ databases">
        <title>Genome Sequence of Mortierella hyaline Strain SCG-10, a Cold-Adapted, Nitrate-Reducing Fungus Isolated from Soil in Minnesota, USA.</title>
        <authorList>
            <person name="Aldossari N."/>
        </authorList>
    </citation>
    <scope>NUCLEOTIDE SEQUENCE</scope>
    <source>
        <strain evidence="2">SCG-10</strain>
    </source>
</reference>
<comment type="caution">
    <text evidence="2">The sequence shown here is derived from an EMBL/GenBank/DDBJ whole genome shotgun (WGS) entry which is preliminary data.</text>
</comment>
<protein>
    <submittedName>
        <fullName evidence="2">Uncharacterized protein</fullName>
    </submittedName>
</protein>
<gene>
    <name evidence="2" type="ORF">KI688_006366</name>
</gene>
<name>A0A9P7Y4U7_9FUNG</name>
<evidence type="ECO:0000256" key="1">
    <source>
        <dbReference type="SAM" id="MobiDB-lite"/>
    </source>
</evidence>
<dbReference type="OrthoDB" id="2426963at2759"/>
<organism evidence="2 3">
    <name type="scientific">Linnemannia hyalina</name>
    <dbReference type="NCBI Taxonomy" id="64524"/>
    <lineage>
        <taxon>Eukaryota</taxon>
        <taxon>Fungi</taxon>
        <taxon>Fungi incertae sedis</taxon>
        <taxon>Mucoromycota</taxon>
        <taxon>Mortierellomycotina</taxon>
        <taxon>Mortierellomycetes</taxon>
        <taxon>Mortierellales</taxon>
        <taxon>Mortierellaceae</taxon>
        <taxon>Linnemannia</taxon>
    </lineage>
</organism>
<dbReference type="AlphaFoldDB" id="A0A9P7Y4U7"/>
<accession>A0A9P7Y4U7</accession>
<proteinExistence type="predicted"/>
<keyword evidence="3" id="KW-1185">Reference proteome</keyword>
<dbReference type="EMBL" id="JAHRHY010000002">
    <property type="protein sequence ID" value="KAG9072142.1"/>
    <property type="molecule type" value="Genomic_DNA"/>
</dbReference>